<dbReference type="PANTHER" id="PTHR11390:SF21">
    <property type="entry name" value="DNA TOPOISOMERASE 3-ALPHA"/>
    <property type="match status" value="1"/>
</dbReference>
<evidence type="ECO:0000313" key="14">
    <source>
        <dbReference type="Proteomes" id="UP000294850"/>
    </source>
</evidence>
<dbReference type="PROSITE" id="PS00396">
    <property type="entry name" value="TOPO_IA_1"/>
    <property type="match status" value="1"/>
</dbReference>
<evidence type="ECO:0000256" key="9">
    <source>
        <dbReference type="ARBA" id="ARBA00032235"/>
    </source>
</evidence>
<dbReference type="Pfam" id="PF01751">
    <property type="entry name" value="Toprim"/>
    <property type="match status" value="1"/>
</dbReference>
<dbReference type="GO" id="GO:0006265">
    <property type="term" value="P:DNA topological change"/>
    <property type="evidence" value="ECO:0007669"/>
    <property type="project" value="InterPro"/>
</dbReference>
<accession>A0A4R5DDA4</accession>
<evidence type="ECO:0000256" key="1">
    <source>
        <dbReference type="ARBA" id="ARBA00000213"/>
    </source>
</evidence>
<feature type="domain" description="Topo IA-type catalytic" evidence="12">
    <location>
        <begin position="159"/>
        <end position="597"/>
    </location>
</feature>
<dbReference type="InterPro" id="IPR006171">
    <property type="entry name" value="TOPRIM_dom"/>
</dbReference>
<dbReference type="InterPro" id="IPR023405">
    <property type="entry name" value="Topo_IA_core_domain"/>
</dbReference>
<dbReference type="CDD" id="cd00186">
    <property type="entry name" value="TOP1Ac"/>
    <property type="match status" value="1"/>
</dbReference>
<dbReference type="EC" id="5.6.2.1" evidence="3"/>
<organism evidence="13 14">
    <name type="scientific">Dyadobacter psychrotolerans</name>
    <dbReference type="NCBI Taxonomy" id="2541721"/>
    <lineage>
        <taxon>Bacteria</taxon>
        <taxon>Pseudomonadati</taxon>
        <taxon>Bacteroidota</taxon>
        <taxon>Cytophagia</taxon>
        <taxon>Cytophagales</taxon>
        <taxon>Spirosomataceae</taxon>
        <taxon>Dyadobacter</taxon>
    </lineage>
</organism>
<comment type="caution">
    <text evidence="13">The sequence shown here is derived from an EMBL/GenBank/DDBJ whole genome shotgun (WGS) entry which is preliminary data.</text>
</comment>
<dbReference type="InterPro" id="IPR013825">
    <property type="entry name" value="Topo_IA_cen_sub2"/>
</dbReference>
<dbReference type="InterPro" id="IPR023406">
    <property type="entry name" value="Topo_IA_AS"/>
</dbReference>
<dbReference type="InterPro" id="IPR000380">
    <property type="entry name" value="Topo_IA"/>
</dbReference>
<dbReference type="InterPro" id="IPR034144">
    <property type="entry name" value="TOPRIM_TopoIII"/>
</dbReference>
<keyword evidence="4" id="KW-0799">Topoisomerase</keyword>
<dbReference type="Pfam" id="PF01131">
    <property type="entry name" value="Topoisom_bac"/>
    <property type="match status" value="1"/>
</dbReference>
<dbReference type="GO" id="GO:0006310">
    <property type="term" value="P:DNA recombination"/>
    <property type="evidence" value="ECO:0007669"/>
    <property type="project" value="TreeGrafter"/>
</dbReference>
<evidence type="ECO:0000256" key="7">
    <source>
        <dbReference type="ARBA" id="ARBA00030003"/>
    </source>
</evidence>
<dbReference type="InterPro" id="IPR013826">
    <property type="entry name" value="Topo_IA_cen_sub3"/>
</dbReference>
<dbReference type="InterPro" id="IPR025589">
    <property type="entry name" value="Toprim_C_rpt"/>
</dbReference>
<dbReference type="SMART" id="SM00493">
    <property type="entry name" value="TOPRIM"/>
    <property type="match status" value="1"/>
</dbReference>
<evidence type="ECO:0000256" key="2">
    <source>
        <dbReference type="ARBA" id="ARBA00009446"/>
    </source>
</evidence>
<evidence type="ECO:0000256" key="4">
    <source>
        <dbReference type="ARBA" id="ARBA00023029"/>
    </source>
</evidence>
<dbReference type="PANTHER" id="PTHR11390">
    <property type="entry name" value="PROKARYOTIC DNA TOPOISOMERASE"/>
    <property type="match status" value="1"/>
</dbReference>
<dbReference type="Proteomes" id="UP000294850">
    <property type="component" value="Unassembled WGS sequence"/>
</dbReference>
<dbReference type="Pfam" id="PF13342">
    <property type="entry name" value="Toprim_Crpt"/>
    <property type="match status" value="1"/>
</dbReference>
<reference evidence="13 14" key="1">
    <citation type="submission" date="2019-03" db="EMBL/GenBank/DDBJ databases">
        <title>Dyadobacter AR-3-6 sp. nov., isolated from arctic soil.</title>
        <authorList>
            <person name="Chaudhary D.K."/>
        </authorList>
    </citation>
    <scope>NUCLEOTIDE SEQUENCE [LARGE SCALE GENOMIC DNA]</scope>
    <source>
        <strain evidence="13 14">AR-3-6</strain>
    </source>
</reference>
<dbReference type="SMART" id="SM00436">
    <property type="entry name" value="TOP1Bc"/>
    <property type="match status" value="1"/>
</dbReference>
<proteinExistence type="inferred from homology"/>
<dbReference type="InterPro" id="IPR013824">
    <property type="entry name" value="Topo_IA_cen_sub1"/>
</dbReference>
<evidence type="ECO:0000313" key="13">
    <source>
        <dbReference type="EMBL" id="TDE09821.1"/>
    </source>
</evidence>
<dbReference type="Gene3D" id="2.70.20.10">
    <property type="entry name" value="Topoisomerase I, domain 3"/>
    <property type="match status" value="1"/>
</dbReference>
<gene>
    <name evidence="13" type="ORF">E0F88_29975</name>
</gene>
<feature type="domain" description="Toprim" evidence="11">
    <location>
        <begin position="1"/>
        <end position="142"/>
    </location>
</feature>
<dbReference type="SUPFAM" id="SSF56712">
    <property type="entry name" value="Prokaryotic type I DNA topoisomerase"/>
    <property type="match status" value="1"/>
</dbReference>
<dbReference type="CDD" id="cd03362">
    <property type="entry name" value="TOPRIM_TopoIA_TopoIII"/>
    <property type="match status" value="1"/>
</dbReference>
<dbReference type="GO" id="GO:0003917">
    <property type="term" value="F:DNA topoisomerase type I (single strand cut, ATP-independent) activity"/>
    <property type="evidence" value="ECO:0007669"/>
    <property type="project" value="UniProtKB-EC"/>
</dbReference>
<dbReference type="SMART" id="SM00437">
    <property type="entry name" value="TOP1Ac"/>
    <property type="match status" value="1"/>
</dbReference>
<keyword evidence="6 13" id="KW-0413">Isomerase</keyword>
<dbReference type="PROSITE" id="PS50880">
    <property type="entry name" value="TOPRIM"/>
    <property type="match status" value="1"/>
</dbReference>
<dbReference type="PRINTS" id="PR00417">
    <property type="entry name" value="PRTPISMRASEI"/>
</dbReference>
<dbReference type="GO" id="GO:0043597">
    <property type="term" value="C:cytoplasmic replication fork"/>
    <property type="evidence" value="ECO:0007669"/>
    <property type="project" value="TreeGrafter"/>
</dbReference>
<dbReference type="InterPro" id="IPR003601">
    <property type="entry name" value="Topo_IA_2"/>
</dbReference>
<dbReference type="InterPro" id="IPR013497">
    <property type="entry name" value="Topo_IA_cen"/>
</dbReference>
<evidence type="ECO:0000259" key="12">
    <source>
        <dbReference type="PROSITE" id="PS52039"/>
    </source>
</evidence>
<dbReference type="AlphaFoldDB" id="A0A4R5DDA4"/>
<sequence length="710" mass="79534">MKTVIAEKPSVARSIAEFLGATNKMDGYFEGNGYRVTWAIGHLVSLAELDTYPSFGEVNGQKQTWASSIQRLPYIPTPFKLDCSKDPGLRSQYFKIKSLFESANEIIVATDAGQEGELIFRYIYALTGSRKPFKRLWISSLTNEAFQKGFSNLKPGRDYNNLYYAAKGRSESDWILGINLTRVYTVKYANSDIKVVSIGRVQTPTLNLICQRYLDNVNFKKTAFFTPTLLLKHQHGMFPVKYHKQFATNEEAEAVLSSIGGSIVCTGVDKSIVKTAPPKLFSLTHLQQHANKKFSISAQTTLDTLQSLYEAKYVTYPRTDSNYLSDDMEDDVIKSFQFLKTLGSLSGPVTSILSKKLSRAPFDNSKVTDHHAIIPTGVKPDLGKMTKEQQLIFLSVVERFIQTFSDECVESKTVLSFKIGLDGLFRVGGKVIIQNGWKAINLFSEFAVDDDDLSPDDENTSLPDVKEGDTCFVEKKEVHKGFTTPPQLFTEASLLKQMENASDTLDDTEEKFGIGTPATRANIIETILKRFFIKREGKKLIPTQAGLSVYKLTHNELIGKIQLTAKFEEKLKLISSGEYSYSTFINEISSLAATSVLSVYTNEVDPNTISMTSQTDKEKVLCPACKKGSLTENLKGFGCTEFKSGACKYVIWKEFRGRTLTYTNVKDLVLKGKTKKLAFHSKEGKPYEAFIVLKEGKLQIEFEKKFPVKA</sequence>
<comment type="similarity">
    <text evidence="2">Belongs to the type IA topoisomerase family.</text>
</comment>
<dbReference type="GO" id="GO:0006281">
    <property type="term" value="P:DNA repair"/>
    <property type="evidence" value="ECO:0007669"/>
    <property type="project" value="TreeGrafter"/>
</dbReference>
<keyword evidence="5" id="KW-0238">DNA-binding</keyword>
<evidence type="ECO:0000259" key="11">
    <source>
        <dbReference type="PROSITE" id="PS50880"/>
    </source>
</evidence>
<dbReference type="Gene3D" id="1.10.290.10">
    <property type="entry name" value="Topoisomerase I, domain 4"/>
    <property type="match status" value="1"/>
</dbReference>
<name>A0A4R5DDA4_9BACT</name>
<evidence type="ECO:0000256" key="6">
    <source>
        <dbReference type="ARBA" id="ARBA00023235"/>
    </source>
</evidence>
<dbReference type="Gene3D" id="1.10.460.10">
    <property type="entry name" value="Topoisomerase I, domain 2"/>
    <property type="match status" value="1"/>
</dbReference>
<evidence type="ECO:0000256" key="10">
    <source>
        <dbReference type="ARBA" id="ARBA00032877"/>
    </source>
</evidence>
<dbReference type="GO" id="GO:0003677">
    <property type="term" value="F:DNA binding"/>
    <property type="evidence" value="ECO:0007669"/>
    <property type="project" value="UniProtKB-KW"/>
</dbReference>
<dbReference type="PROSITE" id="PS52039">
    <property type="entry name" value="TOPO_IA_2"/>
    <property type="match status" value="1"/>
</dbReference>
<dbReference type="InterPro" id="IPR003602">
    <property type="entry name" value="Topo_IA_DNA-bd_dom"/>
</dbReference>
<evidence type="ECO:0000256" key="5">
    <source>
        <dbReference type="ARBA" id="ARBA00023125"/>
    </source>
</evidence>
<dbReference type="EMBL" id="SMFL01000018">
    <property type="protein sequence ID" value="TDE09821.1"/>
    <property type="molecule type" value="Genomic_DNA"/>
</dbReference>
<comment type="catalytic activity">
    <reaction evidence="1">
        <text>ATP-independent breakage of single-stranded DNA, followed by passage and rejoining.</text>
        <dbReference type="EC" id="5.6.2.1"/>
    </reaction>
</comment>
<keyword evidence="14" id="KW-1185">Reference proteome</keyword>
<protein>
    <recommendedName>
        <fullName evidence="3">DNA topoisomerase</fullName>
        <ecNumber evidence="3">5.6.2.1</ecNumber>
    </recommendedName>
    <alternativeName>
        <fullName evidence="10">Omega-protein</fullName>
    </alternativeName>
    <alternativeName>
        <fullName evidence="9">Relaxing enzyme</fullName>
    </alternativeName>
    <alternativeName>
        <fullName evidence="7">Swivelase</fullName>
    </alternativeName>
    <alternativeName>
        <fullName evidence="8">Untwisting enzyme</fullName>
    </alternativeName>
</protein>
<dbReference type="RefSeq" id="WP_131962024.1">
    <property type="nucleotide sequence ID" value="NZ_SMFL01000018.1"/>
</dbReference>
<dbReference type="Gene3D" id="3.40.50.140">
    <property type="match status" value="1"/>
</dbReference>
<dbReference type="OrthoDB" id="9803554at2"/>
<evidence type="ECO:0000256" key="8">
    <source>
        <dbReference type="ARBA" id="ARBA00031985"/>
    </source>
</evidence>
<evidence type="ECO:0000256" key="3">
    <source>
        <dbReference type="ARBA" id="ARBA00012891"/>
    </source>
</evidence>